<evidence type="ECO:0000256" key="1">
    <source>
        <dbReference type="ARBA" id="ARBA00008061"/>
    </source>
</evidence>
<dbReference type="EMBL" id="CP015581">
    <property type="protein sequence ID" value="ARU98810.1"/>
    <property type="molecule type" value="Genomic_DNA"/>
</dbReference>
<evidence type="ECO:0000256" key="3">
    <source>
        <dbReference type="ARBA" id="ARBA00023295"/>
    </source>
</evidence>
<keyword evidence="2" id="KW-0378">Hydrolase</keyword>
<evidence type="ECO:0000313" key="7">
    <source>
        <dbReference type="EMBL" id="ARU98810.1"/>
    </source>
</evidence>
<organism evidence="6 9">
    <name type="scientific">Tatumella citrea</name>
    <name type="common">Pantoea citrea</name>
    <dbReference type="NCBI Taxonomy" id="53336"/>
    <lineage>
        <taxon>Bacteria</taxon>
        <taxon>Pseudomonadati</taxon>
        <taxon>Pseudomonadota</taxon>
        <taxon>Gammaproteobacteria</taxon>
        <taxon>Enterobacterales</taxon>
        <taxon>Erwiniaceae</taxon>
        <taxon>Tatumella</taxon>
    </lineage>
</organism>
<feature type="region of interest" description="Disordered" evidence="4">
    <location>
        <begin position="459"/>
        <end position="490"/>
    </location>
</feature>
<dbReference type="OrthoDB" id="3236218at2"/>
<dbReference type="SUPFAM" id="SSF51445">
    <property type="entry name" value="(Trans)glycosidases"/>
    <property type="match status" value="1"/>
</dbReference>
<dbReference type="InterPro" id="IPR013780">
    <property type="entry name" value="Glyco_hydro_b"/>
</dbReference>
<name>A0A1Y0LMA5_TATCI</name>
<dbReference type="RefSeq" id="WP_087489144.1">
    <property type="nucleotide sequence ID" value="NZ_CP015579.1"/>
</dbReference>
<dbReference type="InterPro" id="IPR013783">
    <property type="entry name" value="Ig-like_fold"/>
</dbReference>
<evidence type="ECO:0000313" key="8">
    <source>
        <dbReference type="Proteomes" id="UP000195729"/>
    </source>
</evidence>
<comment type="similarity">
    <text evidence="1">Belongs to the glycosyl hydrolase 13 family.</text>
</comment>
<dbReference type="AlphaFoldDB" id="A0A1Y0LMA5"/>
<dbReference type="NCBIfam" id="TIGR02100">
    <property type="entry name" value="glgX_debranch"/>
    <property type="match status" value="1"/>
</dbReference>
<dbReference type="InterPro" id="IPR011837">
    <property type="entry name" value="Glycogen_debranch_GlgX"/>
</dbReference>
<protein>
    <submittedName>
        <fullName evidence="6">Glycogen debranching enzyme GlgX</fullName>
    </submittedName>
</protein>
<dbReference type="InterPro" id="IPR040784">
    <property type="entry name" value="GlgX_C"/>
</dbReference>
<dbReference type="Gene3D" id="2.60.40.10">
    <property type="entry name" value="Immunoglobulins"/>
    <property type="match status" value="1"/>
</dbReference>
<dbReference type="InterPro" id="IPR006047">
    <property type="entry name" value="GH13_cat_dom"/>
</dbReference>
<evidence type="ECO:0000313" key="6">
    <source>
        <dbReference type="EMBL" id="ARU94772.1"/>
    </source>
</evidence>
<accession>A0A1Y0LMA5</accession>
<keyword evidence="3" id="KW-0326">Glycosidase</keyword>
<dbReference type="SMART" id="SM00642">
    <property type="entry name" value="Aamy"/>
    <property type="match status" value="1"/>
</dbReference>
<dbReference type="Gene3D" id="2.60.40.1180">
    <property type="entry name" value="Golgi alpha-mannosidase II"/>
    <property type="match status" value="1"/>
</dbReference>
<evidence type="ECO:0000313" key="9">
    <source>
        <dbReference type="Proteomes" id="UP000195814"/>
    </source>
</evidence>
<dbReference type="GO" id="GO:0004135">
    <property type="term" value="F:amylo-alpha-1,6-glucosidase activity"/>
    <property type="evidence" value="ECO:0007669"/>
    <property type="project" value="InterPro"/>
</dbReference>
<reference evidence="8 9" key="1">
    <citation type="submission" date="2016-05" db="EMBL/GenBank/DDBJ databases">
        <title>Complete genome sequence of two 2,5-diketo-D-glunonic acid producing strain Tatumella citrea.</title>
        <authorList>
            <person name="Duan C."/>
            <person name="Yang J."/>
            <person name="Yang S."/>
        </authorList>
    </citation>
    <scope>NUCLEOTIDE SEQUENCE [LARGE SCALE GENOMIC DNA]</scope>
    <source>
        <strain evidence="7 8">ATCC 39140</strain>
        <strain evidence="6 9">DSM 13699</strain>
    </source>
</reference>
<proteinExistence type="inferred from homology"/>
<sequence>MSVLLPGKPYPFGASLQENGVNFCVFSATAEKIELCLFDSKNNEQRLEMPARTGNLWHGFLPMAKVGQRYGYRAYGTFDPARGLRFNAQKLLIDPSARALEGSLNDDPHLNGGIHHPEPVDTAYRIPKSVVTDEHFDWENDALLMTPWGQTIIYEAHVRGLSMLHPEIPEDIRGTYLALAHPAMLAHFKKLGITALELLPVAQHSDEPRLQHMGLHNYWGYNLLAAWSPEPLYATHCQGSSAAKELKTAIKALHQAGIEVILDVVFNHTAELDIDGPTLSQRGLDNPGWYWLNADGTDNNVTGCGNAMRLTDNDIIGWVLSCLRYWVEQFHIDGFRFDLAPLLGRTPEFRSDSPMLQAIISDPLLSRCKLIAEPWDIGPGGYQLGNFPAPFAEWNDQWRDGMRKFWLHGTLPVGDFAGKVSASASLFKHAGRLPNATINMITAHDGFTLQDLVSFNQKHNHANGENNRDGHDDNYSQNHGTEGPEASDSVLSQRRLSQRALLATLLLSQGTPMLLAGDEFGHSQQGNNNAYCQDNRLSWLNWQQADLALTDYVSSLITLRKKIPAITLNRWWEEGSGDVAWFNNHGQPMTTEQWLQPGLQCLQICLSGRWLMVVNASLNDVDMTLPTGSWHAVAPFDNPLRTLADGLSWRSMAKTVCVFTRDVPITPGRIQP</sequence>
<dbReference type="InterPro" id="IPR004193">
    <property type="entry name" value="Glyco_hydro_13_N"/>
</dbReference>
<dbReference type="NCBIfam" id="NF002983">
    <property type="entry name" value="PRK03705.1"/>
    <property type="match status" value="1"/>
</dbReference>
<dbReference type="InterPro" id="IPR044505">
    <property type="entry name" value="GlgX_Isoamylase_N_E_set"/>
</dbReference>
<evidence type="ECO:0000256" key="2">
    <source>
        <dbReference type="ARBA" id="ARBA00022801"/>
    </source>
</evidence>
<dbReference type="InterPro" id="IPR014756">
    <property type="entry name" value="Ig_E-set"/>
</dbReference>
<evidence type="ECO:0000256" key="4">
    <source>
        <dbReference type="SAM" id="MobiDB-lite"/>
    </source>
</evidence>
<dbReference type="KEGG" id="tci:A7K98_14000"/>
<dbReference type="EMBL" id="CP015579">
    <property type="protein sequence ID" value="ARU94772.1"/>
    <property type="molecule type" value="Genomic_DNA"/>
</dbReference>
<dbReference type="SUPFAM" id="SSF81296">
    <property type="entry name" value="E set domains"/>
    <property type="match status" value="1"/>
</dbReference>
<feature type="domain" description="Glycosyl hydrolase family 13 catalytic" evidence="5">
    <location>
        <begin position="174"/>
        <end position="560"/>
    </location>
</feature>
<dbReference type="Pfam" id="PF02922">
    <property type="entry name" value="CBM_48"/>
    <property type="match status" value="1"/>
</dbReference>
<dbReference type="CDD" id="cd02856">
    <property type="entry name" value="E_set_GDE_Isoamylase_N"/>
    <property type="match status" value="1"/>
</dbReference>
<dbReference type="Pfam" id="PF18390">
    <property type="entry name" value="GlgX_C"/>
    <property type="match status" value="1"/>
</dbReference>
<evidence type="ECO:0000259" key="5">
    <source>
        <dbReference type="SMART" id="SM00642"/>
    </source>
</evidence>
<keyword evidence="8" id="KW-1185">Reference proteome</keyword>
<dbReference type="Proteomes" id="UP000195814">
    <property type="component" value="Chromosome"/>
</dbReference>
<dbReference type="CDD" id="cd11326">
    <property type="entry name" value="AmyAc_Glg_debranch"/>
    <property type="match status" value="1"/>
</dbReference>
<gene>
    <name evidence="6" type="ORF">A7K98_14000</name>
    <name evidence="7" type="ORF">A7K99_13985</name>
</gene>
<dbReference type="PANTHER" id="PTHR43002">
    <property type="entry name" value="GLYCOGEN DEBRANCHING ENZYME"/>
    <property type="match status" value="1"/>
</dbReference>
<dbReference type="GO" id="GO:0005980">
    <property type="term" value="P:glycogen catabolic process"/>
    <property type="evidence" value="ECO:0007669"/>
    <property type="project" value="InterPro"/>
</dbReference>
<dbReference type="Proteomes" id="UP000195729">
    <property type="component" value="Chromosome"/>
</dbReference>
<dbReference type="InterPro" id="IPR017853">
    <property type="entry name" value="GH"/>
</dbReference>
<dbReference type="Gene3D" id="3.20.20.80">
    <property type="entry name" value="Glycosidases"/>
    <property type="match status" value="1"/>
</dbReference>
<dbReference type="SUPFAM" id="SSF51011">
    <property type="entry name" value="Glycosyl hydrolase domain"/>
    <property type="match status" value="1"/>
</dbReference>